<dbReference type="Proteomes" id="UP000078561">
    <property type="component" value="Unassembled WGS sequence"/>
</dbReference>
<evidence type="ECO:0000313" key="3">
    <source>
        <dbReference type="Proteomes" id="UP000078561"/>
    </source>
</evidence>
<keyword evidence="3" id="KW-1185">Reference proteome</keyword>
<evidence type="ECO:0000256" key="1">
    <source>
        <dbReference type="SAM" id="SignalP"/>
    </source>
</evidence>
<name>A0A163KW46_ABSGL</name>
<organism evidence="2">
    <name type="scientific">Absidia glauca</name>
    <name type="common">Pin mould</name>
    <dbReference type="NCBI Taxonomy" id="4829"/>
    <lineage>
        <taxon>Eukaryota</taxon>
        <taxon>Fungi</taxon>
        <taxon>Fungi incertae sedis</taxon>
        <taxon>Mucoromycota</taxon>
        <taxon>Mucoromycotina</taxon>
        <taxon>Mucoromycetes</taxon>
        <taxon>Mucorales</taxon>
        <taxon>Cunninghamellaceae</taxon>
        <taxon>Absidia</taxon>
    </lineage>
</organism>
<dbReference type="OMA" id="FFYHETT"/>
<dbReference type="AlphaFoldDB" id="A0A163KW46"/>
<dbReference type="OrthoDB" id="2205937at2759"/>
<sequence length="133" mass="14948">MSFSLYSLLILACLLVHSSYAYLSEPHPPFVITSPTQDTTIKRGETVKVSWQLTPGVQYPIYGYAAASTTQTIVGLLPPDAKRDERYVYKVDGNIKLSDQNYAWTVDEQIPIGTYRIGIGFYYHQDSAVIHIV</sequence>
<accession>A0A163KW46</accession>
<evidence type="ECO:0000313" key="2">
    <source>
        <dbReference type="EMBL" id="SAM00890.1"/>
    </source>
</evidence>
<reference evidence="2" key="1">
    <citation type="submission" date="2016-04" db="EMBL/GenBank/DDBJ databases">
        <authorList>
            <person name="Evans L.H."/>
            <person name="Alamgir A."/>
            <person name="Owens N."/>
            <person name="Weber N.D."/>
            <person name="Virtaneva K."/>
            <person name="Barbian K."/>
            <person name="Babar A."/>
            <person name="Rosenke K."/>
        </authorList>
    </citation>
    <scope>NUCLEOTIDE SEQUENCE [LARGE SCALE GENOMIC DNA]</scope>
    <source>
        <strain evidence="2">CBS 101.48</strain>
    </source>
</reference>
<feature type="chain" id="PRO_5007843833" evidence="1">
    <location>
        <begin position="22"/>
        <end position="133"/>
    </location>
</feature>
<dbReference type="EMBL" id="LT553433">
    <property type="protein sequence ID" value="SAM00890.1"/>
    <property type="molecule type" value="Genomic_DNA"/>
</dbReference>
<gene>
    <name evidence="2" type="primary">ABSGL_06616.1 scaffold 8461</name>
</gene>
<keyword evidence="1" id="KW-0732">Signal</keyword>
<feature type="signal peptide" evidence="1">
    <location>
        <begin position="1"/>
        <end position="21"/>
    </location>
</feature>
<dbReference type="InParanoid" id="A0A163KW46"/>
<protein>
    <submittedName>
        <fullName evidence="2">Uncharacterized protein</fullName>
    </submittedName>
</protein>
<proteinExistence type="predicted"/>